<keyword evidence="5" id="KW-1185">Reference proteome</keyword>
<protein>
    <recommendedName>
        <fullName evidence="6">Non-specific serine/threonine protein kinase</fullName>
    </recommendedName>
</protein>
<accession>A0AAP0RP11</accession>
<evidence type="ECO:0000313" key="5">
    <source>
        <dbReference type="Proteomes" id="UP001415857"/>
    </source>
</evidence>
<feature type="signal peptide" evidence="3">
    <location>
        <begin position="1"/>
        <end position="19"/>
    </location>
</feature>
<gene>
    <name evidence="4" type="ORF">L1049_004270</name>
</gene>
<dbReference type="SUPFAM" id="SSF56112">
    <property type="entry name" value="Protein kinase-like (PK-like)"/>
    <property type="match status" value="1"/>
</dbReference>
<comment type="similarity">
    <text evidence="1">Belongs to the protein kinase superfamily. CK1 Ser/Thr protein kinase family. Casein kinase I subfamily.</text>
</comment>
<dbReference type="Gene3D" id="1.10.510.10">
    <property type="entry name" value="Transferase(Phosphotransferase) domain 1"/>
    <property type="match status" value="1"/>
</dbReference>
<feature type="region of interest" description="Disordered" evidence="2">
    <location>
        <begin position="108"/>
        <end position="137"/>
    </location>
</feature>
<reference evidence="4 5" key="1">
    <citation type="journal article" date="2024" name="Plant J.">
        <title>Genome sequences and population genomics reveal climatic adaptation and genomic divergence between two closely related sweetgum species.</title>
        <authorList>
            <person name="Xu W.Q."/>
            <person name="Ren C.Q."/>
            <person name="Zhang X.Y."/>
            <person name="Comes H.P."/>
            <person name="Liu X.H."/>
            <person name="Li Y.G."/>
            <person name="Kettle C.J."/>
            <person name="Jalonen R."/>
            <person name="Gaisberger H."/>
            <person name="Ma Y.Z."/>
            <person name="Qiu Y.X."/>
        </authorList>
    </citation>
    <scope>NUCLEOTIDE SEQUENCE [LARGE SCALE GENOMIC DNA]</scope>
    <source>
        <strain evidence="4">Hangzhou</strain>
    </source>
</reference>
<feature type="chain" id="PRO_5042888389" description="Non-specific serine/threonine protein kinase" evidence="3">
    <location>
        <begin position="20"/>
        <end position="204"/>
    </location>
</feature>
<dbReference type="AlphaFoldDB" id="A0AAP0RP11"/>
<feature type="compositionally biased region" description="Basic and acidic residues" evidence="2">
    <location>
        <begin position="128"/>
        <end position="137"/>
    </location>
</feature>
<keyword evidence="3" id="KW-0732">Signal</keyword>
<organism evidence="4 5">
    <name type="scientific">Liquidambar formosana</name>
    <name type="common">Formosan gum</name>
    <dbReference type="NCBI Taxonomy" id="63359"/>
    <lineage>
        <taxon>Eukaryota</taxon>
        <taxon>Viridiplantae</taxon>
        <taxon>Streptophyta</taxon>
        <taxon>Embryophyta</taxon>
        <taxon>Tracheophyta</taxon>
        <taxon>Spermatophyta</taxon>
        <taxon>Magnoliopsida</taxon>
        <taxon>eudicotyledons</taxon>
        <taxon>Gunneridae</taxon>
        <taxon>Pentapetalae</taxon>
        <taxon>Saxifragales</taxon>
        <taxon>Altingiaceae</taxon>
        <taxon>Liquidambar</taxon>
    </lineage>
</organism>
<comment type="caution">
    <text evidence="4">The sequence shown here is derived from an EMBL/GenBank/DDBJ whole genome shotgun (WGS) entry which is preliminary data.</text>
</comment>
<sequence length="204" mass="23582">MIWNLWDLLLMYFLRGSLPWQGLKAGTKKQKYDKISEKKMSTPIEVLCKSYPSEFVSYFHYCRSLRFEDKPDYSYLKRLFRDLFIREGYQFDYVFDWTILKYPQIGGGSTRGRHSSGKTGLNAGPSADRPERTSVGQEIRDRFSGAVEAFSRRNASGAGLHGDHSKRRTPEDLPSSKDVLPDAVKGRSVFSKWQHFKKSCCLKQ</sequence>
<feature type="region of interest" description="Disordered" evidence="2">
    <location>
        <begin position="156"/>
        <end position="180"/>
    </location>
</feature>
<dbReference type="PANTHER" id="PTHR11909">
    <property type="entry name" value="CASEIN KINASE-RELATED"/>
    <property type="match status" value="1"/>
</dbReference>
<evidence type="ECO:0000256" key="1">
    <source>
        <dbReference type="ARBA" id="ARBA00005926"/>
    </source>
</evidence>
<evidence type="ECO:0000313" key="4">
    <source>
        <dbReference type="EMBL" id="KAK9281370.1"/>
    </source>
</evidence>
<dbReference type="EMBL" id="JBBPBK010000007">
    <property type="protein sequence ID" value="KAK9281370.1"/>
    <property type="molecule type" value="Genomic_DNA"/>
</dbReference>
<dbReference type="InterPro" id="IPR011009">
    <property type="entry name" value="Kinase-like_dom_sf"/>
</dbReference>
<dbReference type="Proteomes" id="UP001415857">
    <property type="component" value="Unassembled WGS sequence"/>
</dbReference>
<evidence type="ECO:0000256" key="3">
    <source>
        <dbReference type="SAM" id="SignalP"/>
    </source>
</evidence>
<proteinExistence type="inferred from homology"/>
<evidence type="ECO:0008006" key="6">
    <source>
        <dbReference type="Google" id="ProtNLM"/>
    </source>
</evidence>
<name>A0AAP0RP11_LIQFO</name>
<evidence type="ECO:0000256" key="2">
    <source>
        <dbReference type="SAM" id="MobiDB-lite"/>
    </source>
</evidence>
<dbReference type="InterPro" id="IPR050235">
    <property type="entry name" value="CK1_Ser-Thr_kinase"/>
</dbReference>